<dbReference type="PANTHER" id="PTHR23284">
    <property type="entry name" value="PROLACTIN REGULATORY ELEMENT BINDING PROTEIN"/>
    <property type="match status" value="1"/>
</dbReference>
<dbReference type="AlphaFoldDB" id="A0AAD4PZG9"/>
<comment type="caution">
    <text evidence="12">The sequence shown here is derived from an EMBL/GenBank/DDBJ whole genome shotgun (WGS) entry which is preliminary data.</text>
</comment>
<keyword evidence="13" id="KW-1185">Reference proteome</keyword>
<dbReference type="SUPFAM" id="SSF50978">
    <property type="entry name" value="WD40 repeat-like"/>
    <property type="match status" value="1"/>
</dbReference>
<dbReference type="InterPro" id="IPR045260">
    <property type="entry name" value="Sec12-like"/>
</dbReference>
<protein>
    <recommendedName>
        <fullName evidence="10">Guanine nucleotide-exchange factor SEC12</fullName>
    </recommendedName>
</protein>
<keyword evidence="6" id="KW-0931">ER-Golgi transport</keyword>
<comment type="similarity">
    <text evidence="10">Belongs to the WD repeat SEC12 family.</text>
</comment>
<evidence type="ECO:0000256" key="2">
    <source>
        <dbReference type="ARBA" id="ARBA00022574"/>
    </source>
</evidence>
<dbReference type="InterPro" id="IPR036322">
    <property type="entry name" value="WD40_repeat_dom_sf"/>
</dbReference>
<feature type="compositionally biased region" description="Basic and acidic residues" evidence="11">
    <location>
        <begin position="593"/>
        <end position="615"/>
    </location>
</feature>
<dbReference type="GO" id="GO:0015031">
    <property type="term" value="P:protein transport"/>
    <property type="evidence" value="ECO:0007669"/>
    <property type="project" value="UniProtKB-KW"/>
</dbReference>
<keyword evidence="3" id="KW-0812">Transmembrane</keyword>
<reference evidence="12" key="1">
    <citation type="submission" date="2021-12" db="EMBL/GenBank/DDBJ databases">
        <title>Convergent genome expansion in fungi linked to evolution of root-endophyte symbiosis.</title>
        <authorList>
            <consortium name="DOE Joint Genome Institute"/>
            <person name="Ke Y.-H."/>
            <person name="Bonito G."/>
            <person name="Liao H.-L."/>
            <person name="Looney B."/>
            <person name="Rojas-Flechas A."/>
            <person name="Nash J."/>
            <person name="Hameed K."/>
            <person name="Schadt C."/>
            <person name="Martin F."/>
            <person name="Crous P.W."/>
            <person name="Miettinen O."/>
            <person name="Magnuson J.K."/>
            <person name="Labbe J."/>
            <person name="Jacobson D."/>
            <person name="Doktycz M.J."/>
            <person name="Veneault-Fourrey C."/>
            <person name="Kuo A."/>
            <person name="Mondo S."/>
            <person name="Calhoun S."/>
            <person name="Riley R."/>
            <person name="Ohm R."/>
            <person name="LaButti K."/>
            <person name="Andreopoulos B."/>
            <person name="Pangilinan J."/>
            <person name="Nolan M."/>
            <person name="Tritt A."/>
            <person name="Clum A."/>
            <person name="Lipzen A."/>
            <person name="Daum C."/>
            <person name="Barry K."/>
            <person name="Grigoriev I.V."/>
            <person name="Vilgalys R."/>
        </authorList>
    </citation>
    <scope>NUCLEOTIDE SEQUENCE</scope>
    <source>
        <strain evidence="12">PMI_201</strain>
    </source>
</reference>
<evidence type="ECO:0000256" key="9">
    <source>
        <dbReference type="ARBA" id="ARBA00023136"/>
    </source>
</evidence>
<comment type="function">
    <text evidence="10">Guanine nucleotide-exchange factor (GEF) required for the formation or budding of transport vesicles from the ER.</text>
</comment>
<evidence type="ECO:0000256" key="7">
    <source>
        <dbReference type="ARBA" id="ARBA00022927"/>
    </source>
</evidence>
<evidence type="ECO:0000256" key="10">
    <source>
        <dbReference type="RuleBase" id="RU369019"/>
    </source>
</evidence>
<dbReference type="Proteomes" id="UP001201262">
    <property type="component" value="Unassembled WGS sequence"/>
</dbReference>
<keyword evidence="1 10" id="KW-0813">Transport</keyword>
<feature type="region of interest" description="Disordered" evidence="11">
    <location>
        <begin position="108"/>
        <end position="145"/>
    </location>
</feature>
<dbReference type="EMBL" id="JAJTJA010000003">
    <property type="protein sequence ID" value="KAH8702605.1"/>
    <property type="molecule type" value="Genomic_DNA"/>
</dbReference>
<dbReference type="PANTHER" id="PTHR23284:SF0">
    <property type="entry name" value="PROLACTIN REGULATORY ELEMENT-BINDING PROTEIN"/>
    <property type="match status" value="1"/>
</dbReference>
<evidence type="ECO:0000256" key="11">
    <source>
        <dbReference type="SAM" id="MobiDB-lite"/>
    </source>
</evidence>
<feature type="region of interest" description="Disordered" evidence="11">
    <location>
        <begin position="546"/>
        <end position="615"/>
    </location>
</feature>
<evidence type="ECO:0000256" key="3">
    <source>
        <dbReference type="ARBA" id="ARBA00022692"/>
    </source>
</evidence>
<feature type="compositionally biased region" description="Polar residues" evidence="11">
    <location>
        <begin position="133"/>
        <end position="145"/>
    </location>
</feature>
<dbReference type="Gene3D" id="2.130.10.10">
    <property type="entry name" value="YVTN repeat-like/Quinoprotein amine dehydrogenase"/>
    <property type="match status" value="1"/>
</dbReference>
<feature type="compositionally biased region" description="Polar residues" evidence="11">
    <location>
        <begin position="548"/>
        <end position="567"/>
    </location>
</feature>
<keyword evidence="4 10" id="KW-0677">Repeat</keyword>
<dbReference type="GeneID" id="70245851"/>
<evidence type="ECO:0000313" key="12">
    <source>
        <dbReference type="EMBL" id="KAH8702605.1"/>
    </source>
</evidence>
<evidence type="ECO:0000256" key="1">
    <source>
        <dbReference type="ARBA" id="ARBA00022448"/>
    </source>
</evidence>
<keyword evidence="8" id="KW-1133">Transmembrane helix</keyword>
<gene>
    <name evidence="12" type="ORF">BGW36DRAFT_373208</name>
</gene>
<evidence type="ECO:0000256" key="5">
    <source>
        <dbReference type="ARBA" id="ARBA00022824"/>
    </source>
</evidence>
<dbReference type="GO" id="GO:0005085">
    <property type="term" value="F:guanyl-nucleotide exchange factor activity"/>
    <property type="evidence" value="ECO:0007669"/>
    <property type="project" value="InterPro"/>
</dbReference>
<keyword evidence="9" id="KW-0472">Membrane</keyword>
<name>A0AAD4PZG9_9EURO</name>
<evidence type="ECO:0000256" key="6">
    <source>
        <dbReference type="ARBA" id="ARBA00022892"/>
    </source>
</evidence>
<comment type="subcellular location">
    <subcellularLocation>
        <location evidence="10">Endoplasmic reticulum membrane</location>
        <topology evidence="10">Single-pass type II membrane protein</topology>
    </subcellularLocation>
    <subcellularLocation>
        <location evidence="10">Golgi apparatus membrane</location>
        <topology evidence="10">Single-pass type II membrane protein</topology>
    </subcellularLocation>
</comment>
<keyword evidence="2 10" id="KW-0853">WD repeat</keyword>
<dbReference type="FunFam" id="2.130.10.10:FF:001559">
    <property type="entry name" value="Uncharacterized protein"/>
    <property type="match status" value="1"/>
</dbReference>
<accession>A0AAD4PZG9</accession>
<dbReference type="GO" id="GO:0003400">
    <property type="term" value="P:regulation of COPII vesicle coating"/>
    <property type="evidence" value="ECO:0007669"/>
    <property type="project" value="UniProtKB-UniRule"/>
</dbReference>
<organism evidence="12 13">
    <name type="scientific">Talaromyces proteolyticus</name>
    <dbReference type="NCBI Taxonomy" id="1131652"/>
    <lineage>
        <taxon>Eukaryota</taxon>
        <taxon>Fungi</taxon>
        <taxon>Dikarya</taxon>
        <taxon>Ascomycota</taxon>
        <taxon>Pezizomycotina</taxon>
        <taxon>Eurotiomycetes</taxon>
        <taxon>Eurotiomycetidae</taxon>
        <taxon>Eurotiales</taxon>
        <taxon>Trichocomaceae</taxon>
        <taxon>Talaromyces</taxon>
        <taxon>Talaromyces sect. Bacilispori</taxon>
    </lineage>
</organism>
<evidence type="ECO:0000256" key="8">
    <source>
        <dbReference type="ARBA" id="ARBA00022989"/>
    </source>
</evidence>
<proteinExistence type="inferred from homology"/>
<dbReference type="GO" id="GO:0000139">
    <property type="term" value="C:Golgi membrane"/>
    <property type="evidence" value="ECO:0007669"/>
    <property type="project" value="UniProtKB-SubCell"/>
</dbReference>
<keyword evidence="7 10" id="KW-0653">Protein transport</keyword>
<evidence type="ECO:0000256" key="4">
    <source>
        <dbReference type="ARBA" id="ARBA00022737"/>
    </source>
</evidence>
<dbReference type="GO" id="GO:0005789">
    <property type="term" value="C:endoplasmic reticulum membrane"/>
    <property type="evidence" value="ECO:0007669"/>
    <property type="project" value="UniProtKB-SubCell"/>
</dbReference>
<dbReference type="GO" id="GO:0006888">
    <property type="term" value="P:endoplasmic reticulum to Golgi vesicle-mediated transport"/>
    <property type="evidence" value="ECO:0007669"/>
    <property type="project" value="UniProtKB-UniRule"/>
</dbReference>
<keyword evidence="5 10" id="KW-0256">Endoplasmic reticulum</keyword>
<dbReference type="RefSeq" id="XP_046075981.1">
    <property type="nucleotide sequence ID" value="XM_046215564.1"/>
</dbReference>
<dbReference type="InterPro" id="IPR015943">
    <property type="entry name" value="WD40/YVTN_repeat-like_dom_sf"/>
</dbReference>
<sequence>MAPSIGSAKITLSCPLFAADFDPQNHGLLLVGGGGGEGRSGVGNKITLLNTSKRYKVSEIVDIDLSQDEDSVTSLAVAKPEEKSMVAFAGINSSQAEQKKGNNRHLRSFELEYPPPRKSQADTTESKEEPNENNKQGKTTPLSQTALFRANAGKLKPGEKVDTYQRLLRLSPYRSITSPRIGAIATGLAPVGEIVLFNVTASPQSSDVIGRIRLDAGEEAEDVDIIDLNDGKYLVAYTNGTDVYTFQISSQRSDASPEVKSVFTISKSPKRSKLRALRFLSTNALVLLENAPNRTGSELKLLSLPSSKDTVGKIVRQRKLRGSVKIGLGLDVVNLDATTNGDQQHIIAIAGSDQSIVIFTVDYNPKSKKYGKLDKYATLSEVHPFSMTKICFSFFQPPSHPVTSKTLPQYVKIASVSLGNTVVVHTLPLAPFPLNTLTPRYVLKVPGRPEFWETVFSCSVALLVVAISCFLLQAFTEIRGGTPAYIGATDWLPTRLREKIARPYMFDENNKLLSSAVFSPESTEAPQAQVSSIVTGKALRGLLESRQESITSSTDDGAANTPSSSTFKDVDPPLNTHIIVQRSDEGSISAQQVEHHDDESSVSEKHNARKWEDLQPEEQSHWKRFLSEAGHWATEEGEQVLQGIFFGQIGGLVGAAVGGG</sequence>
<evidence type="ECO:0000313" key="13">
    <source>
        <dbReference type="Proteomes" id="UP001201262"/>
    </source>
</evidence>